<dbReference type="InterPro" id="IPR028975">
    <property type="entry name" value="DDRA_swiveling_dom_sf"/>
</dbReference>
<accession>W1YHW1</accession>
<evidence type="ECO:0000259" key="1">
    <source>
        <dbReference type="Pfam" id="PF18427"/>
    </source>
</evidence>
<proteinExistence type="predicted"/>
<dbReference type="Pfam" id="PF18427">
    <property type="entry name" value="DDR_swiveling"/>
    <property type="match status" value="1"/>
</dbReference>
<feature type="domain" description="DD-reactivating factor swiveling" evidence="1">
    <location>
        <begin position="1"/>
        <end position="102"/>
    </location>
</feature>
<feature type="non-terminal residue" evidence="2">
    <location>
        <position position="1"/>
    </location>
</feature>
<evidence type="ECO:0000313" key="2">
    <source>
        <dbReference type="EMBL" id="ETJ42133.1"/>
    </source>
</evidence>
<name>W1YHW1_9ZZZZ</name>
<protein>
    <submittedName>
        <fullName evidence="2">Glycerol dehydratase reactivation factor, large subunit</fullName>
    </submittedName>
</protein>
<feature type="non-terminal residue" evidence="2">
    <location>
        <position position="112"/>
    </location>
</feature>
<dbReference type="EMBL" id="AZMM01003901">
    <property type="protein sequence ID" value="ETJ42133.1"/>
    <property type="molecule type" value="Genomic_DNA"/>
</dbReference>
<dbReference type="AlphaFoldDB" id="W1YHW1"/>
<dbReference type="Gene3D" id="3.50.30.70">
    <property type="entry name" value="Swiveling domain of dehydratase reactivase alpha subunit"/>
    <property type="match status" value="1"/>
</dbReference>
<sequence>KRGYDIRAAILQADDGVLVNNRLDNKIPIVDEVAYIDKIPMGMLSAVEVVEPGQVVSQLSNPYGIATVFELSPEETKNIVPIARALIGNRSAVVIKTPAGDVKERVIPAGSI</sequence>
<organism evidence="2">
    <name type="scientific">human gut metagenome</name>
    <dbReference type="NCBI Taxonomy" id="408170"/>
    <lineage>
        <taxon>unclassified sequences</taxon>
        <taxon>metagenomes</taxon>
        <taxon>organismal metagenomes</taxon>
    </lineage>
</organism>
<dbReference type="SUPFAM" id="SSF82317">
    <property type="entry name" value="Swiveling domain of dehydratase reactivase alpha subunit"/>
    <property type="match status" value="1"/>
</dbReference>
<reference evidence="2" key="1">
    <citation type="submission" date="2013-12" db="EMBL/GenBank/DDBJ databases">
        <title>A Varibaculum cambriense genome reconstructed from a premature infant gut community with otherwise low bacterial novelty that shifts toward anaerobic metabolism during the third week of life.</title>
        <authorList>
            <person name="Brown C.T."/>
            <person name="Sharon I."/>
            <person name="Thomas B.C."/>
            <person name="Castelle C.J."/>
            <person name="Morowitz M.J."/>
            <person name="Banfield J.F."/>
        </authorList>
    </citation>
    <scope>NUCLEOTIDE SEQUENCE</scope>
</reference>
<gene>
    <name evidence="2" type="ORF">Q604_UNBC03901G0001</name>
</gene>
<comment type="caution">
    <text evidence="2">The sequence shown here is derived from an EMBL/GenBank/DDBJ whole genome shotgun (WGS) entry which is preliminary data.</text>
</comment>
<dbReference type="InterPro" id="IPR040916">
    <property type="entry name" value="DDR_swiveling"/>
</dbReference>